<feature type="signal peptide" evidence="1">
    <location>
        <begin position="1"/>
        <end position="22"/>
    </location>
</feature>
<organism evidence="2 3">
    <name type="scientific">Adhaeribacter rhizoryzae</name>
    <dbReference type="NCBI Taxonomy" id="2607907"/>
    <lineage>
        <taxon>Bacteria</taxon>
        <taxon>Pseudomonadati</taxon>
        <taxon>Bacteroidota</taxon>
        <taxon>Cytophagia</taxon>
        <taxon>Cytophagales</taxon>
        <taxon>Hymenobacteraceae</taxon>
        <taxon>Adhaeribacter</taxon>
    </lineage>
</organism>
<keyword evidence="3" id="KW-1185">Reference proteome</keyword>
<dbReference type="Proteomes" id="UP000323426">
    <property type="component" value="Unassembled WGS sequence"/>
</dbReference>
<evidence type="ECO:0000256" key="1">
    <source>
        <dbReference type="SAM" id="SignalP"/>
    </source>
</evidence>
<evidence type="ECO:0000313" key="3">
    <source>
        <dbReference type="Proteomes" id="UP000323426"/>
    </source>
</evidence>
<sequence>MLKIILKTLFILLLALPAYSQAVDTLNTPAKPRDGLTQLALAYYKIKFTKEQRKQLVGVELEFIYSVTPDGTPTLEEVHGTNEPAIIDSLKRITSLLPKFQPKRENGINESDLLFMKLQFPRYRVAAEPLHNYNFGYKAFTLNDLEYIHKSGSRIDGLIGVLGNGFAGNAGKHLGLGGGMKMDMLYTGKNGFGGGMTMSFYGNKLKEPYPLQVTRAQNNAPPTLFLGIIASKLLSQKEQSNFNLQLELNYAIQNVTPKESENDKDWVQLQGFSPGLVANYALKIGKDKLYYYYGSPMLYSNYFNLNGGIRPIFFNLKEASGLMLEFGISFRMGMHGVTEYKLKPEALVPGK</sequence>
<comment type="caution">
    <text evidence="2">The sequence shown here is derived from an EMBL/GenBank/DDBJ whole genome shotgun (WGS) entry which is preliminary data.</text>
</comment>
<proteinExistence type="predicted"/>
<accession>A0A5M6DDP8</accession>
<feature type="chain" id="PRO_5024405387" description="TonB C-terminal domain-containing protein" evidence="1">
    <location>
        <begin position="23"/>
        <end position="351"/>
    </location>
</feature>
<evidence type="ECO:0000313" key="2">
    <source>
        <dbReference type="EMBL" id="KAA5544229.1"/>
    </source>
</evidence>
<name>A0A5M6DDP8_9BACT</name>
<protein>
    <recommendedName>
        <fullName evidence="4">TonB C-terminal domain-containing protein</fullName>
    </recommendedName>
</protein>
<dbReference type="RefSeq" id="WP_150089355.1">
    <property type="nucleotide sequence ID" value="NZ_VWSF01000011.1"/>
</dbReference>
<gene>
    <name evidence="2" type="ORF">F0145_15085</name>
</gene>
<reference evidence="2 3" key="1">
    <citation type="submission" date="2019-09" db="EMBL/GenBank/DDBJ databases">
        <title>Genome sequence and assembly of Adhaeribacter sp.</title>
        <authorList>
            <person name="Chhetri G."/>
        </authorList>
    </citation>
    <scope>NUCLEOTIDE SEQUENCE [LARGE SCALE GENOMIC DNA]</scope>
    <source>
        <strain evidence="2 3">DK36</strain>
    </source>
</reference>
<dbReference type="AlphaFoldDB" id="A0A5M6DDP8"/>
<dbReference type="EMBL" id="VWSF01000011">
    <property type="protein sequence ID" value="KAA5544229.1"/>
    <property type="molecule type" value="Genomic_DNA"/>
</dbReference>
<keyword evidence="1" id="KW-0732">Signal</keyword>
<evidence type="ECO:0008006" key="4">
    <source>
        <dbReference type="Google" id="ProtNLM"/>
    </source>
</evidence>